<dbReference type="RefSeq" id="WP_282354083.1">
    <property type="nucleotide sequence ID" value="NZ_JASBQV010000002.1"/>
</dbReference>
<feature type="transmembrane region" description="Helical" evidence="7">
    <location>
        <begin position="341"/>
        <end position="362"/>
    </location>
</feature>
<protein>
    <submittedName>
        <fullName evidence="8">Solute carrier family 23 protein</fullName>
    </submittedName>
</protein>
<feature type="transmembrane region" description="Helical" evidence="7">
    <location>
        <begin position="156"/>
        <end position="178"/>
    </location>
</feature>
<keyword evidence="6 7" id="KW-0472">Membrane</keyword>
<feature type="transmembrane region" description="Helical" evidence="7">
    <location>
        <begin position="185"/>
        <end position="204"/>
    </location>
</feature>
<evidence type="ECO:0000256" key="2">
    <source>
        <dbReference type="ARBA" id="ARBA00008821"/>
    </source>
</evidence>
<proteinExistence type="inferred from homology"/>
<dbReference type="Pfam" id="PF00860">
    <property type="entry name" value="Xan_ur_permease"/>
    <property type="match status" value="1"/>
</dbReference>
<accession>A0ABT6QYK5</accession>
<evidence type="ECO:0000256" key="7">
    <source>
        <dbReference type="SAM" id="Phobius"/>
    </source>
</evidence>
<evidence type="ECO:0000313" key="9">
    <source>
        <dbReference type="Proteomes" id="UP001243286"/>
    </source>
</evidence>
<feature type="transmembrane region" description="Helical" evidence="7">
    <location>
        <begin position="308"/>
        <end position="329"/>
    </location>
</feature>
<dbReference type="EMBL" id="JASBQV010000002">
    <property type="protein sequence ID" value="MDI3233781.1"/>
    <property type="molecule type" value="Genomic_DNA"/>
</dbReference>
<evidence type="ECO:0000256" key="1">
    <source>
        <dbReference type="ARBA" id="ARBA00004141"/>
    </source>
</evidence>
<evidence type="ECO:0000313" key="8">
    <source>
        <dbReference type="EMBL" id="MDI3233781.1"/>
    </source>
</evidence>
<dbReference type="PROSITE" id="PS01116">
    <property type="entry name" value="XANTH_URACIL_PERMASE"/>
    <property type="match status" value="1"/>
</dbReference>
<evidence type="ECO:0000256" key="6">
    <source>
        <dbReference type="ARBA" id="ARBA00023136"/>
    </source>
</evidence>
<feature type="transmembrane region" description="Helical" evidence="7">
    <location>
        <begin position="95"/>
        <end position="116"/>
    </location>
</feature>
<name>A0ABT6QYK5_9BACL</name>
<dbReference type="InterPro" id="IPR006043">
    <property type="entry name" value="NCS2"/>
</dbReference>
<feature type="transmembrane region" description="Helical" evidence="7">
    <location>
        <begin position="20"/>
        <end position="41"/>
    </location>
</feature>
<keyword evidence="5 7" id="KW-1133">Transmembrane helix</keyword>
<dbReference type="PANTHER" id="PTHR42810:SF2">
    <property type="entry name" value="PURINE PERMEASE C1399.01C-RELATED"/>
    <property type="match status" value="1"/>
</dbReference>
<keyword evidence="3" id="KW-0813">Transport</keyword>
<keyword evidence="4 7" id="KW-0812">Transmembrane</keyword>
<feature type="transmembrane region" description="Helical" evidence="7">
    <location>
        <begin position="71"/>
        <end position="89"/>
    </location>
</feature>
<feature type="transmembrane region" description="Helical" evidence="7">
    <location>
        <begin position="47"/>
        <end position="64"/>
    </location>
</feature>
<feature type="transmembrane region" description="Helical" evidence="7">
    <location>
        <begin position="374"/>
        <end position="390"/>
    </location>
</feature>
<evidence type="ECO:0000256" key="3">
    <source>
        <dbReference type="ARBA" id="ARBA00022448"/>
    </source>
</evidence>
<dbReference type="InterPro" id="IPR006042">
    <property type="entry name" value="Xan_ur_permease"/>
</dbReference>
<evidence type="ECO:0000256" key="5">
    <source>
        <dbReference type="ARBA" id="ARBA00022989"/>
    </source>
</evidence>
<keyword evidence="9" id="KW-1185">Reference proteome</keyword>
<dbReference type="NCBIfam" id="TIGR00801">
    <property type="entry name" value="ncs2"/>
    <property type="match status" value="1"/>
</dbReference>
<gene>
    <name evidence="8" type="ORF">QK289_02085</name>
</gene>
<dbReference type="PANTHER" id="PTHR42810">
    <property type="entry name" value="PURINE PERMEASE C1399.01C-RELATED"/>
    <property type="match status" value="1"/>
</dbReference>
<feature type="transmembrane region" description="Helical" evidence="7">
    <location>
        <begin position="123"/>
        <end position="144"/>
    </location>
</feature>
<dbReference type="Proteomes" id="UP001243286">
    <property type="component" value="Unassembled WGS sequence"/>
</dbReference>
<reference evidence="8 9" key="1">
    <citation type="submission" date="2023-04" db="EMBL/GenBank/DDBJ databases">
        <title>Antarctic isolates genomes.</title>
        <authorList>
            <person name="Dimov S.G."/>
        </authorList>
    </citation>
    <scope>NUCLEOTIDE SEQUENCE [LARGE SCALE GENOMIC DNA]</scope>
    <source>
        <strain evidence="8 9">AL19</strain>
    </source>
</reference>
<feature type="transmembrane region" description="Helical" evidence="7">
    <location>
        <begin position="396"/>
        <end position="414"/>
    </location>
</feature>
<organism evidence="8 9">
    <name type="scientific">Exiguobacterium antarcticum</name>
    <dbReference type="NCBI Taxonomy" id="132920"/>
    <lineage>
        <taxon>Bacteria</taxon>
        <taxon>Bacillati</taxon>
        <taxon>Bacillota</taxon>
        <taxon>Bacilli</taxon>
        <taxon>Bacillales</taxon>
        <taxon>Bacillales Family XII. Incertae Sedis</taxon>
        <taxon>Exiguobacterium</taxon>
    </lineage>
</organism>
<sequence>MKTHTAVLDVQERPKHPLQWLMLSLQHVFAMFGATVLVPLLTGLNTSVALVASGVGTLIFLAVTRFKVPTYLGSSFAYIVPIIAVSERWGVEDALVGGMVAGLVYGLVSLIITYTGVDWLMKLLPPVVIGPVIMVIGLSLAPTAVNMAMNDADGNYSSTLFFVALTTLAVTLLAMTYFKGMWSTVPILFGILTGYLVAVAVGIVDFTSLKQASFFQIPNFTVPFLDYSPTLNWAALALIVPVTLVTLTEHIGEQKVTSRIIGRETLLDPGMHRTVLGDGLAKTIASMLGGPPVTTYGENNGVMAITRVYSVFVLGGAAVLAISFGFLGYVEGFIKTIPTPVMGGISILLFGVIASNGLRTLVESKVDLADKRNLTITAVILVIGIGGAALKVGDFSLEGMALATVLGVILNLVLPKTPVVEEQLEQETVQSNRAANDF</sequence>
<comment type="similarity">
    <text evidence="2">Belongs to the nucleobase:cation symporter-2 (NCS2) (TC 2.A.40) family.</text>
</comment>
<evidence type="ECO:0000256" key="4">
    <source>
        <dbReference type="ARBA" id="ARBA00022692"/>
    </source>
</evidence>
<comment type="subcellular location">
    <subcellularLocation>
        <location evidence="1">Membrane</location>
        <topology evidence="1">Multi-pass membrane protein</topology>
    </subcellularLocation>
</comment>
<feature type="transmembrane region" description="Helical" evidence="7">
    <location>
        <begin position="231"/>
        <end position="251"/>
    </location>
</feature>
<comment type="caution">
    <text evidence="8">The sequence shown here is derived from an EMBL/GenBank/DDBJ whole genome shotgun (WGS) entry which is preliminary data.</text>
</comment>